<protein>
    <recommendedName>
        <fullName evidence="3">N-acetyltransferase domain-containing protein</fullName>
    </recommendedName>
</protein>
<sequence>MAAKRIITSDEFADEYPRVREWLKSALAYQIGGGDEKALLDGLAEKRLQLWVSDDAACVTEITAVDGITVCLLYLVAGEHGKAMEQILSDGQTAIEDWAKTEGCKGFYGIGRPEWKRVLAPHGFEVQSVNYYKAF</sequence>
<gene>
    <name evidence="1" type="ORF">DSM25559_5295</name>
</gene>
<dbReference type="RefSeq" id="WP_077123159.1">
    <property type="nucleotide sequence ID" value="NZ_FMUE01000026.1"/>
</dbReference>
<name>A0A1R3U356_9HYPH</name>
<accession>A0A1R3U356</accession>
<reference evidence="2" key="1">
    <citation type="submission" date="2016-10" db="EMBL/GenBank/DDBJ databases">
        <authorList>
            <person name="Wibberg D."/>
        </authorList>
    </citation>
    <scope>NUCLEOTIDE SEQUENCE [LARGE SCALE GENOMIC DNA]</scope>
</reference>
<proteinExistence type="predicted"/>
<dbReference type="Proteomes" id="UP000187891">
    <property type="component" value="Unassembled WGS sequence"/>
</dbReference>
<organism evidence="1 2">
    <name type="scientific">Agrobacterium rosae</name>
    <dbReference type="NCBI Taxonomy" id="1972867"/>
    <lineage>
        <taxon>Bacteria</taxon>
        <taxon>Pseudomonadati</taxon>
        <taxon>Pseudomonadota</taxon>
        <taxon>Alphaproteobacteria</taxon>
        <taxon>Hyphomicrobiales</taxon>
        <taxon>Rhizobiaceae</taxon>
        <taxon>Rhizobium/Agrobacterium group</taxon>
        <taxon>Agrobacterium</taxon>
    </lineage>
</organism>
<evidence type="ECO:0000313" key="1">
    <source>
        <dbReference type="EMBL" id="SCX36045.1"/>
    </source>
</evidence>
<evidence type="ECO:0008006" key="3">
    <source>
        <dbReference type="Google" id="ProtNLM"/>
    </source>
</evidence>
<evidence type="ECO:0000313" key="2">
    <source>
        <dbReference type="Proteomes" id="UP000187891"/>
    </source>
</evidence>
<dbReference type="EMBL" id="FMUE01000026">
    <property type="protein sequence ID" value="SCX36045.1"/>
    <property type="molecule type" value="Genomic_DNA"/>
</dbReference>
<dbReference type="STRING" id="1907666.DSM25559_5295"/>
<dbReference type="AlphaFoldDB" id="A0A1R3U356"/>